<dbReference type="Proteomes" id="UP000434475">
    <property type="component" value="Unassembled WGS sequence"/>
</dbReference>
<proteinExistence type="predicted"/>
<comment type="caution">
    <text evidence="3">The sequence shown here is derived from an EMBL/GenBank/DDBJ whole genome shotgun (WGS) entry which is preliminary data.</text>
</comment>
<dbReference type="Pfam" id="PF00395">
    <property type="entry name" value="SLH"/>
    <property type="match status" value="3"/>
</dbReference>
<dbReference type="PROSITE" id="PS51272">
    <property type="entry name" value="SLH"/>
    <property type="match status" value="2"/>
</dbReference>
<gene>
    <name evidence="3" type="ORF">GKE97_05090</name>
</gene>
<organism evidence="3 4">
    <name type="scientific">Flavonifractor plautii</name>
    <name type="common">Fusobacterium plautii</name>
    <dbReference type="NCBI Taxonomy" id="292800"/>
    <lineage>
        <taxon>Bacteria</taxon>
        <taxon>Bacillati</taxon>
        <taxon>Bacillota</taxon>
        <taxon>Clostridia</taxon>
        <taxon>Eubacteriales</taxon>
        <taxon>Oscillospiraceae</taxon>
        <taxon>Flavonifractor</taxon>
    </lineage>
</organism>
<dbReference type="InterPro" id="IPR001119">
    <property type="entry name" value="SLH_dom"/>
</dbReference>
<evidence type="ECO:0000259" key="2">
    <source>
        <dbReference type="PROSITE" id="PS51272"/>
    </source>
</evidence>
<dbReference type="AlphaFoldDB" id="A0A174IS19"/>
<dbReference type="RefSeq" id="WP_009256790.1">
    <property type="nucleotide sequence ID" value="NZ_JADMVA010000002.1"/>
</dbReference>
<name>A0A174IS19_FLAPL</name>
<evidence type="ECO:0000256" key="1">
    <source>
        <dbReference type="ARBA" id="ARBA00022737"/>
    </source>
</evidence>
<dbReference type="EMBL" id="WKPR01000004">
    <property type="protein sequence ID" value="MSB18892.1"/>
    <property type="molecule type" value="Genomic_DNA"/>
</dbReference>
<protein>
    <recommendedName>
        <fullName evidence="2">SLH domain-containing protein</fullName>
    </recommendedName>
</protein>
<keyword evidence="1" id="KW-0677">Repeat</keyword>
<reference evidence="3 4" key="1">
    <citation type="journal article" date="2019" name="Nat. Med.">
        <title>A library of human gut bacterial isolates paired with longitudinal multiomics data enables mechanistic microbiome research.</title>
        <authorList>
            <person name="Poyet M."/>
            <person name="Groussin M."/>
            <person name="Gibbons S.M."/>
            <person name="Avila-Pacheco J."/>
            <person name="Jiang X."/>
            <person name="Kearney S.M."/>
            <person name="Perrotta A.R."/>
            <person name="Berdy B."/>
            <person name="Zhao S."/>
            <person name="Lieberman T.D."/>
            <person name="Swanson P.K."/>
            <person name="Smith M."/>
            <person name="Roesemann S."/>
            <person name="Alexander J.E."/>
            <person name="Rich S.A."/>
            <person name="Livny J."/>
            <person name="Vlamakis H."/>
            <person name="Clish C."/>
            <person name="Bullock K."/>
            <person name="Deik A."/>
            <person name="Scott J."/>
            <person name="Pierce K.A."/>
            <person name="Xavier R.J."/>
            <person name="Alm E.J."/>
        </authorList>
    </citation>
    <scope>NUCLEOTIDE SEQUENCE [LARGE SCALE GENOMIC DNA]</scope>
    <source>
        <strain evidence="3 4">BIOML-A2</strain>
    </source>
</reference>
<feature type="domain" description="SLH" evidence="2">
    <location>
        <begin position="205"/>
        <end position="268"/>
    </location>
</feature>
<evidence type="ECO:0000313" key="4">
    <source>
        <dbReference type="Proteomes" id="UP000434475"/>
    </source>
</evidence>
<feature type="domain" description="SLH" evidence="2">
    <location>
        <begin position="325"/>
        <end position="380"/>
    </location>
</feature>
<evidence type="ECO:0000313" key="3">
    <source>
        <dbReference type="EMBL" id="MSB18892.1"/>
    </source>
</evidence>
<sequence>MKKLLSLALTLALSFSLTVPAFAANKAGDTTITDANGTYTLSKPILYTISRSELEKINMDSVSVFINGEPINEDYFGSAQSYLRDYFFAKAATIYAVPEGTNIELPDGILTSDYISIDLAFKNGTCYATEANTALFPGLTSVKLSDTEYLAKIDLELANPPDNDSWGSSPSEIDAGAIYFYVTGNTAASNPFAGNTPNTSGSTSTTPAFTDVAANAYYANSVAWAVDKGITAGTSKTTFSPNSTCTTAQILTFLWRSQGSPEPTSKANTFTDIQESDYFYKAALWAKEKNIVSRDSTVFNGNTPCTRSSAVLYIWRATGFPAATKASSFTDVAATTIYAPAVDWAVEQGVTSGTSKTTFSPDTTCTRAQIVTFLYRAFSK</sequence>
<accession>A0A174IS19</accession>